<feature type="compositionally biased region" description="Pro residues" evidence="1">
    <location>
        <begin position="267"/>
        <end position="280"/>
    </location>
</feature>
<protein>
    <submittedName>
        <fullName evidence="2">Uncharacterized protein</fullName>
    </submittedName>
</protein>
<feature type="non-terminal residue" evidence="2">
    <location>
        <position position="792"/>
    </location>
</feature>
<feature type="compositionally biased region" description="Pro residues" evidence="1">
    <location>
        <begin position="552"/>
        <end position="568"/>
    </location>
</feature>
<name>A0A8J4D0G4_9CHLO</name>
<evidence type="ECO:0000256" key="1">
    <source>
        <dbReference type="SAM" id="MobiDB-lite"/>
    </source>
</evidence>
<evidence type="ECO:0000313" key="2">
    <source>
        <dbReference type="EMBL" id="GIL93374.1"/>
    </source>
</evidence>
<dbReference type="Proteomes" id="UP000747110">
    <property type="component" value="Unassembled WGS sequence"/>
</dbReference>
<comment type="caution">
    <text evidence="2">The sequence shown here is derived from an EMBL/GenBank/DDBJ whole genome shotgun (WGS) entry which is preliminary data.</text>
</comment>
<feature type="region of interest" description="Disordered" evidence="1">
    <location>
        <begin position="550"/>
        <end position="570"/>
    </location>
</feature>
<dbReference type="EMBL" id="BNCP01000095">
    <property type="protein sequence ID" value="GIL93374.1"/>
    <property type="molecule type" value="Genomic_DNA"/>
</dbReference>
<keyword evidence="3" id="KW-1185">Reference proteome</keyword>
<feature type="compositionally biased region" description="Basic residues" evidence="1">
    <location>
        <begin position="250"/>
        <end position="259"/>
    </location>
</feature>
<accession>A0A8J4D0G4</accession>
<organism evidence="2 3">
    <name type="scientific">Volvox reticuliferus</name>
    <dbReference type="NCBI Taxonomy" id="1737510"/>
    <lineage>
        <taxon>Eukaryota</taxon>
        <taxon>Viridiplantae</taxon>
        <taxon>Chlorophyta</taxon>
        <taxon>core chlorophytes</taxon>
        <taxon>Chlorophyceae</taxon>
        <taxon>CS clade</taxon>
        <taxon>Chlamydomonadales</taxon>
        <taxon>Volvocaceae</taxon>
        <taxon>Volvox</taxon>
    </lineage>
</organism>
<reference evidence="2" key="1">
    <citation type="journal article" date="2021" name="Proc. Natl. Acad. Sci. U.S.A.">
        <title>Three genomes in the algal genus Volvox reveal the fate of a haploid sex-determining region after a transition to homothallism.</title>
        <authorList>
            <person name="Yamamoto K."/>
            <person name="Hamaji T."/>
            <person name="Kawai-Toyooka H."/>
            <person name="Matsuzaki R."/>
            <person name="Takahashi F."/>
            <person name="Nishimura Y."/>
            <person name="Kawachi M."/>
            <person name="Noguchi H."/>
            <person name="Minakuchi Y."/>
            <person name="Umen J.G."/>
            <person name="Toyoda A."/>
            <person name="Nozaki H."/>
        </authorList>
    </citation>
    <scope>NUCLEOTIDE SEQUENCE</scope>
    <source>
        <strain evidence="2">NIES-3786</strain>
    </source>
</reference>
<dbReference type="OrthoDB" id="532577at2759"/>
<feature type="compositionally biased region" description="Pro residues" evidence="1">
    <location>
        <begin position="487"/>
        <end position="528"/>
    </location>
</feature>
<feature type="region of interest" description="Disordered" evidence="1">
    <location>
        <begin position="1"/>
        <end position="280"/>
    </location>
</feature>
<feature type="compositionally biased region" description="Pro residues" evidence="1">
    <location>
        <begin position="66"/>
        <end position="92"/>
    </location>
</feature>
<feature type="region of interest" description="Disordered" evidence="1">
    <location>
        <begin position="485"/>
        <end position="534"/>
    </location>
</feature>
<feature type="compositionally biased region" description="Low complexity" evidence="1">
    <location>
        <begin position="93"/>
        <end position="108"/>
    </location>
</feature>
<proteinExistence type="predicted"/>
<feature type="compositionally biased region" description="Pro residues" evidence="1">
    <location>
        <begin position="144"/>
        <end position="248"/>
    </location>
</feature>
<gene>
    <name evidence="2" type="ORF">Vretifemale_20774</name>
</gene>
<feature type="compositionally biased region" description="Pro residues" evidence="1">
    <location>
        <begin position="1"/>
        <end position="59"/>
    </location>
</feature>
<evidence type="ECO:0000313" key="3">
    <source>
        <dbReference type="Proteomes" id="UP000747110"/>
    </source>
</evidence>
<dbReference type="AlphaFoldDB" id="A0A8J4D0G4"/>
<sequence>SSPSPPPPLSPSPPPPLSPPPPPPSLPSSPALAGPPPSSLPPLSPAPAVPRLSSPPPDLAPKFRFSPPPPPPPPPLAHVMPPLPGLPFPEPPLISSSPPQSLPSVPHSAPVTPSASPKSPLPFPSGSLFPPNPPVIPIPQLFPRNPPSPPSLPPSPPNPPVPPRPPPSPPNPPSPPSPPPFPPNPPSPPSPPPSPPNPPSPPSPPPLPPRPPPSAPNPPTPPSPQPSSPNPPSPPGIPSPNPPAPSRSPKPSRKPRKPARFPNPALTLPPSPNHQLTPPLPPNQRLIIEIYIVVIDASGGLTVLEVTTILKGFKEKAARAHGVPVSRIFISEVWIDGEDITSGLLDHRRSLVQELWQHDSETPYNNVPRPWSAMEINSAFGNDASDVIHLSQARRFAANDPIATVQALEAFEEVLFSSLSSSANSSPGHILSNSDSGITSSSVVGGIVGVRQLVERDIPITSDDGSVLSLNGKLTIEYVVLSYEDVPQPPSPPPPSPRPPNPPGIKNPPRPPRNPTMPKPPPRVPNRPTPFNSDTFIEELGAAEVYHVLRPPSAPQQPPSPSLPPSQPPKLTTFIHVNDMPGHGAKGATRPIVWWDDPDFGSQLRPYKALQLVDWNKRPCPILLNVCRGCTRAWRAQKASTVVTVFFREPVQIDEIKIIELKHPSVSLVRLLAWPINPTSPSTPAAGRISYDYLGSPVYNATANSPTGMDPTKCNDALIVTLPPNRAGTLLPVPEWGSQENLPNRLSRTAVAGVEVTVQAPHTPALATFIESIRFKGRVLYPKDPGVYEVWV</sequence>